<proteinExistence type="predicted"/>
<dbReference type="InterPro" id="IPR038740">
    <property type="entry name" value="BioF2-like_GNAT_dom"/>
</dbReference>
<dbReference type="EMBL" id="LILB01000005">
    <property type="protein sequence ID" value="KOO48999.1"/>
    <property type="molecule type" value="Genomic_DNA"/>
</dbReference>
<dbReference type="Pfam" id="PF13480">
    <property type="entry name" value="Acetyltransf_6"/>
    <property type="match status" value="1"/>
</dbReference>
<keyword evidence="3" id="KW-1185">Reference proteome</keyword>
<dbReference type="AlphaFoldDB" id="A0A0M0LD55"/>
<dbReference type="InterPro" id="IPR016181">
    <property type="entry name" value="Acyl_CoA_acyltransferase"/>
</dbReference>
<dbReference type="RefSeq" id="WP_053417193.1">
    <property type="nucleotide sequence ID" value="NZ_LILB01000005.1"/>
</dbReference>
<feature type="domain" description="BioF2-like acetyltransferase" evidence="1">
    <location>
        <begin position="171"/>
        <end position="311"/>
    </location>
</feature>
<dbReference type="SUPFAM" id="SSF55729">
    <property type="entry name" value="Acyl-CoA N-acyltransferases (Nat)"/>
    <property type="match status" value="1"/>
</dbReference>
<dbReference type="GeneID" id="301136699"/>
<dbReference type="STRING" id="263475.AMD00_11395"/>
<sequence>MFNYLIITALEQLKSYKKAWDDILEQEKNTNPFIEYEWISTWWATIGQSSNVEIYVVMEDKEAIAFFPLMRKEHRGIQNLTFLADGVANYMDIVVKSENKRNVLTYLLNALFKKEDALLLQLHGISEESATSNILELFLVENGFKYSFHRVVTPYLHFDKVNFQQFMHKRRKKHGVDRSEKKLERLGNVQYYPLQSNEKSKIFGLFESRWKKKIDTSGFASTERRPFFEALLQIQNHNFKTEVDALRFEQEIIAFAYGFSCRGRYVAYTLGFDSDFSMFGPGRLIDRRKLLQSYEEGEKIFDFSIGYEKYKFDWHTDVTFTRTFIIAGSNKKAKRQKFLLSLVATVKEKIKQHQPFVKFKRDILGKLIYNLRSKKEWLKSIFSICQWRTWQLYELEKGTKLYEKLPFEKLALKSLLNSQRRAEAILLSYQGFDLYGEDGIWEFQVHKSIYRNQTWQKGFELPSTNSVFIDGWQEQDLELICHAFNNETIYVISNMSEWKKRRALKKIGFKNVGVVHQWKFLQLEGLKNKKLLQKEGARYSIY</sequence>
<comment type="caution">
    <text evidence="2">The sequence shown here is derived from an EMBL/GenBank/DDBJ whole genome shotgun (WGS) entry which is preliminary data.</text>
</comment>
<organism evidence="2 3">
    <name type="scientific">Viridibacillus arvi</name>
    <dbReference type="NCBI Taxonomy" id="263475"/>
    <lineage>
        <taxon>Bacteria</taxon>
        <taxon>Bacillati</taxon>
        <taxon>Bacillota</taxon>
        <taxon>Bacilli</taxon>
        <taxon>Bacillales</taxon>
        <taxon>Caryophanaceae</taxon>
        <taxon>Viridibacillus</taxon>
    </lineage>
</organism>
<protein>
    <recommendedName>
        <fullName evidence="1">BioF2-like acetyltransferase domain-containing protein</fullName>
    </recommendedName>
</protein>
<dbReference type="OrthoDB" id="9808976at2"/>
<gene>
    <name evidence="2" type="ORF">AMD00_11395</name>
</gene>
<dbReference type="Proteomes" id="UP000036867">
    <property type="component" value="Unassembled WGS sequence"/>
</dbReference>
<name>A0A0M0LD55_9BACL</name>
<accession>A0A0M0LD55</accession>
<evidence type="ECO:0000259" key="1">
    <source>
        <dbReference type="Pfam" id="PF13480"/>
    </source>
</evidence>
<evidence type="ECO:0000313" key="3">
    <source>
        <dbReference type="Proteomes" id="UP000036867"/>
    </source>
</evidence>
<evidence type="ECO:0000313" key="2">
    <source>
        <dbReference type="EMBL" id="KOO48999.1"/>
    </source>
</evidence>
<reference evidence="3" key="1">
    <citation type="submission" date="2015-08" db="EMBL/GenBank/DDBJ databases">
        <title>Fjat-10028 dsm 16317.</title>
        <authorList>
            <person name="Liu B."/>
            <person name="Wang J."/>
            <person name="Zhu Y."/>
            <person name="Liu G."/>
            <person name="Chen Q."/>
            <person name="Chen Z."/>
            <person name="Lan J."/>
            <person name="Che J."/>
            <person name="Ge C."/>
            <person name="Shi H."/>
            <person name="Pan Z."/>
            <person name="Liu X."/>
        </authorList>
    </citation>
    <scope>NUCLEOTIDE SEQUENCE [LARGE SCALE GENOMIC DNA]</scope>
    <source>
        <strain evidence="3">DSM 16317</strain>
    </source>
</reference>